<dbReference type="OrthoDB" id="8273631at2"/>
<dbReference type="Gene3D" id="2.40.160.20">
    <property type="match status" value="1"/>
</dbReference>
<dbReference type="AlphaFoldDB" id="A0A0G3I5S7"/>
<protein>
    <recommendedName>
        <fullName evidence="4">Outer membrane protein beta-barrel domain-containing protein</fullName>
    </recommendedName>
</protein>
<dbReference type="EMBL" id="CP004021">
    <property type="protein sequence ID" value="AKK20620.1"/>
    <property type="molecule type" value="Genomic_DNA"/>
</dbReference>
<dbReference type="PATRIC" id="fig|1277257.4.peg.1094"/>
<keyword evidence="1" id="KW-0732">Signal</keyword>
<evidence type="ECO:0008006" key="4">
    <source>
        <dbReference type="Google" id="ProtNLM"/>
    </source>
</evidence>
<dbReference type="RefSeq" id="WP_047264568.1">
    <property type="nucleotide sequence ID" value="NZ_CP004021.1"/>
</dbReference>
<organism evidence="2 3">
    <name type="scientific">Candidatus Liberibacter africanus PTSAPSY</name>
    <dbReference type="NCBI Taxonomy" id="1277257"/>
    <lineage>
        <taxon>Bacteria</taxon>
        <taxon>Pseudomonadati</taxon>
        <taxon>Pseudomonadota</taxon>
        <taxon>Alphaproteobacteria</taxon>
        <taxon>Hyphomicrobiales</taxon>
        <taxon>Rhizobiaceae</taxon>
        <taxon>Liberibacter</taxon>
    </lineage>
</organism>
<evidence type="ECO:0000313" key="2">
    <source>
        <dbReference type="EMBL" id="AKK20620.1"/>
    </source>
</evidence>
<dbReference type="Proteomes" id="UP000035503">
    <property type="component" value="Chromosome"/>
</dbReference>
<accession>A0A0G3I5S7</accession>
<evidence type="ECO:0000313" key="3">
    <source>
        <dbReference type="Proteomes" id="UP000035503"/>
    </source>
</evidence>
<dbReference type="SUPFAM" id="SSF56925">
    <property type="entry name" value="OMPA-like"/>
    <property type="match status" value="1"/>
</dbReference>
<dbReference type="STRING" id="1277257.G293_05035"/>
<keyword evidence="3" id="KW-1185">Reference proteome</keyword>
<feature type="chain" id="PRO_5002555270" description="Outer membrane protein beta-barrel domain-containing protein" evidence="1">
    <location>
        <begin position="23"/>
        <end position="237"/>
    </location>
</feature>
<feature type="signal peptide" evidence="1">
    <location>
        <begin position="1"/>
        <end position="22"/>
    </location>
</feature>
<reference evidence="2 3" key="1">
    <citation type="journal article" date="2015" name="Genome Announc.">
        <title>Complete Genome Sequence of 'Candidatus Liberibacter africanus,' a Bacterium Associated with Citrus Huanglongbing.</title>
        <authorList>
            <person name="Lin H."/>
            <person name="Pietersen G."/>
            <person name="Han C."/>
            <person name="Read D.A."/>
            <person name="Lou B."/>
            <person name="Gupta G."/>
            <person name="Civerolo E.L."/>
        </authorList>
    </citation>
    <scope>NUCLEOTIDE SEQUENCE [LARGE SCALE GENOMIC DNA]</scope>
    <source>
        <strain evidence="2 3">PTSAPSY</strain>
    </source>
</reference>
<name>A0A0G3I5S7_LIBAF</name>
<sequence>MNFYKCGILFAVSLMISSYSMAGDIYIPMKKKSLDEKKIVRNIVHNVEYQDDEYGIWSGYHAGLNLTHRAGTQTAYGEIRPYGTPLRDKLEPIFGYNIQMGDYVHGFDVGVGFQYDQEERSSKLAGLGLNVDATYKLGYSIDSFLFYGMGTLGGIYIPIKKSVDNKSFSVYGLNPSAGFGVAYMIPNQNISVSADYRISPRVILYGMSKEMKDTMNAALDRKSGMAHMISCGINFHF</sequence>
<dbReference type="InterPro" id="IPR011250">
    <property type="entry name" value="OMP/PagP_B-barrel"/>
</dbReference>
<evidence type="ECO:0000256" key="1">
    <source>
        <dbReference type="SAM" id="SignalP"/>
    </source>
</evidence>
<dbReference type="KEGG" id="lau:G293_05035"/>
<gene>
    <name evidence="2" type="ORF">G293_05035</name>
</gene>
<proteinExistence type="predicted"/>